<organism evidence="1 2">
    <name type="scientific">Stackebrandtia albiflava</name>
    <dbReference type="NCBI Taxonomy" id="406432"/>
    <lineage>
        <taxon>Bacteria</taxon>
        <taxon>Bacillati</taxon>
        <taxon>Actinomycetota</taxon>
        <taxon>Actinomycetes</taxon>
        <taxon>Glycomycetales</taxon>
        <taxon>Glycomycetaceae</taxon>
        <taxon>Stackebrandtia</taxon>
    </lineage>
</organism>
<comment type="caution">
    <text evidence="1">The sequence shown here is derived from an EMBL/GenBank/DDBJ whole genome shotgun (WGS) entry which is preliminary data.</text>
</comment>
<evidence type="ECO:0000313" key="2">
    <source>
        <dbReference type="Proteomes" id="UP000321617"/>
    </source>
</evidence>
<dbReference type="OrthoDB" id="4808431at2"/>
<dbReference type="InterPro" id="IPR013382">
    <property type="entry name" value="CRISPR-assoc_prot_Cse2"/>
</dbReference>
<dbReference type="NCBIfam" id="TIGR02548">
    <property type="entry name" value="casB_cse2"/>
    <property type="match status" value="1"/>
</dbReference>
<dbReference type="CDD" id="cd09731">
    <property type="entry name" value="Cse2_I-E"/>
    <property type="match status" value="1"/>
</dbReference>
<accession>A0A562URA7</accession>
<dbReference type="EMBL" id="VLLL01000008">
    <property type="protein sequence ID" value="TWJ08141.1"/>
    <property type="molecule type" value="Genomic_DNA"/>
</dbReference>
<sequence>MTTDTTTKERPTTWAGQRDALSRLVWGRVASLQKQYCRPDPTPPAKAALAQLRRAAADDGTWRGVSMDAFTVDMYTHVPVELYPLTGNGKERRFTDDPTKAEIAVRTAMTLYAIHQQSRREPIHGGTRPGTALARLAWGDGNETAVRRRFAALVTADGYPELIHHLRTMVRMLRDQGIAMDYGQLTGDLFTWQYRRSRDGVRLSWSRDFENHIAPRKSDSQGDPTT</sequence>
<protein>
    <submittedName>
        <fullName evidence="1">CRISPR system Cascade subunit CasB</fullName>
    </submittedName>
</protein>
<dbReference type="Pfam" id="PF09485">
    <property type="entry name" value="CRISPR_Cse2"/>
    <property type="match status" value="1"/>
</dbReference>
<dbReference type="RefSeq" id="WP_147142321.1">
    <property type="nucleotide sequence ID" value="NZ_BAABIJ010000004.1"/>
</dbReference>
<keyword evidence="2" id="KW-1185">Reference proteome</keyword>
<reference evidence="1 2" key="1">
    <citation type="journal article" date="2013" name="Stand. Genomic Sci.">
        <title>Genomic Encyclopedia of Type Strains, Phase I: The one thousand microbial genomes (KMG-I) project.</title>
        <authorList>
            <person name="Kyrpides N.C."/>
            <person name="Woyke T."/>
            <person name="Eisen J.A."/>
            <person name="Garrity G."/>
            <person name="Lilburn T.G."/>
            <person name="Beck B.J."/>
            <person name="Whitman W.B."/>
            <person name="Hugenholtz P."/>
            <person name="Klenk H.P."/>
        </authorList>
    </citation>
    <scope>NUCLEOTIDE SEQUENCE [LARGE SCALE GENOMIC DNA]</scope>
    <source>
        <strain evidence="1 2">DSM 45044</strain>
    </source>
</reference>
<dbReference type="Gene3D" id="1.10.520.40">
    <property type="entry name" value="CRISPR-associated protein Cse2"/>
    <property type="match status" value="1"/>
</dbReference>
<dbReference type="Proteomes" id="UP000321617">
    <property type="component" value="Unassembled WGS sequence"/>
</dbReference>
<proteinExistence type="predicted"/>
<name>A0A562URA7_9ACTN</name>
<gene>
    <name evidence="1" type="ORF">LX16_4361</name>
</gene>
<dbReference type="InterPro" id="IPR038287">
    <property type="entry name" value="Cse2_sf"/>
</dbReference>
<dbReference type="AlphaFoldDB" id="A0A562URA7"/>
<evidence type="ECO:0000313" key="1">
    <source>
        <dbReference type="EMBL" id="TWJ08141.1"/>
    </source>
</evidence>